<proteinExistence type="predicted"/>
<gene>
    <name evidence="2" type="ORF">AVEN_59572_1</name>
</gene>
<feature type="domain" description="DUF6570" evidence="1">
    <location>
        <begin position="7"/>
        <end position="101"/>
    </location>
</feature>
<dbReference type="AlphaFoldDB" id="A0A4Y2G559"/>
<accession>A0A4Y2G559</accession>
<comment type="caution">
    <text evidence="2">The sequence shown here is derived from an EMBL/GenBank/DDBJ whole genome shotgun (WGS) entry which is preliminary data.</text>
</comment>
<evidence type="ECO:0000259" key="1">
    <source>
        <dbReference type="Pfam" id="PF20209"/>
    </source>
</evidence>
<protein>
    <recommendedName>
        <fullName evidence="1">DUF6570 domain-containing protein</fullName>
    </recommendedName>
</protein>
<dbReference type="Pfam" id="PF20209">
    <property type="entry name" value="DUF6570"/>
    <property type="match status" value="1"/>
</dbReference>
<name>A0A4Y2G559_ARAVE</name>
<evidence type="ECO:0000313" key="3">
    <source>
        <dbReference type="Proteomes" id="UP000499080"/>
    </source>
</evidence>
<reference evidence="2 3" key="1">
    <citation type="journal article" date="2019" name="Sci. Rep.">
        <title>Orb-weaving spider Araneus ventricosus genome elucidates the spidroin gene catalogue.</title>
        <authorList>
            <person name="Kono N."/>
            <person name="Nakamura H."/>
            <person name="Ohtoshi R."/>
            <person name="Moran D.A.P."/>
            <person name="Shinohara A."/>
            <person name="Yoshida Y."/>
            <person name="Fujiwara M."/>
            <person name="Mori M."/>
            <person name="Tomita M."/>
            <person name="Arakawa K."/>
        </authorList>
    </citation>
    <scope>NUCLEOTIDE SEQUENCE [LARGE SCALE GENOMIC DNA]</scope>
</reference>
<dbReference type="OrthoDB" id="416437at2759"/>
<organism evidence="2 3">
    <name type="scientific">Araneus ventricosus</name>
    <name type="common">Orbweaver spider</name>
    <name type="synonym">Epeira ventricosa</name>
    <dbReference type="NCBI Taxonomy" id="182803"/>
    <lineage>
        <taxon>Eukaryota</taxon>
        <taxon>Metazoa</taxon>
        <taxon>Ecdysozoa</taxon>
        <taxon>Arthropoda</taxon>
        <taxon>Chelicerata</taxon>
        <taxon>Arachnida</taxon>
        <taxon>Araneae</taxon>
        <taxon>Araneomorphae</taxon>
        <taxon>Entelegynae</taxon>
        <taxon>Araneoidea</taxon>
        <taxon>Araneidae</taxon>
        <taxon>Araneus</taxon>
    </lineage>
</organism>
<evidence type="ECO:0000313" key="2">
    <source>
        <dbReference type="EMBL" id="GBM47729.1"/>
    </source>
</evidence>
<sequence>MSLDSKSKRLICLRLPFVQIRRLRAEGYAVVEQVINVPVDVNTMVQHLTRNLDDNKEYNVIIEKRLIHKAIYLRGVVRKRVVRAWLEYLKKHPLFKHFKISIDFNSEVLAARQQSLLWNEEHCLDIAPGQNCKSMNLIYDVFAEELSFPSIYYGVGRKFRDDVHATP</sequence>
<keyword evidence="3" id="KW-1185">Reference proteome</keyword>
<dbReference type="EMBL" id="BGPR01001191">
    <property type="protein sequence ID" value="GBM47729.1"/>
    <property type="molecule type" value="Genomic_DNA"/>
</dbReference>
<dbReference type="Proteomes" id="UP000499080">
    <property type="component" value="Unassembled WGS sequence"/>
</dbReference>
<dbReference type="InterPro" id="IPR046700">
    <property type="entry name" value="DUF6570"/>
</dbReference>